<dbReference type="EMBL" id="JANQDX010000012">
    <property type="protein sequence ID" value="KAL0914989.1"/>
    <property type="molecule type" value="Genomic_DNA"/>
</dbReference>
<keyword evidence="3" id="KW-1185">Reference proteome</keyword>
<feature type="region of interest" description="Disordered" evidence="1">
    <location>
        <begin position="72"/>
        <end position="96"/>
    </location>
</feature>
<accession>A0ABD0UQ47</accession>
<dbReference type="Proteomes" id="UP001552299">
    <property type="component" value="Unassembled WGS sequence"/>
</dbReference>
<proteinExistence type="predicted"/>
<gene>
    <name evidence="2" type="ORF">M5K25_015384</name>
</gene>
<sequence>MGIRALQSRVPMAGRKMEVLEGEIGQLKSDFVKKISNFENQFVSVHEKMDGKFAIVEEMPKKLLEVKLKMTTSETKDVNGGQGSGGNPNPFRGGEN</sequence>
<evidence type="ECO:0000256" key="1">
    <source>
        <dbReference type="SAM" id="MobiDB-lite"/>
    </source>
</evidence>
<protein>
    <submittedName>
        <fullName evidence="2">Uncharacterized protein</fullName>
    </submittedName>
</protein>
<evidence type="ECO:0000313" key="3">
    <source>
        <dbReference type="Proteomes" id="UP001552299"/>
    </source>
</evidence>
<evidence type="ECO:0000313" key="2">
    <source>
        <dbReference type="EMBL" id="KAL0914989.1"/>
    </source>
</evidence>
<comment type="caution">
    <text evidence="2">The sequence shown here is derived from an EMBL/GenBank/DDBJ whole genome shotgun (WGS) entry which is preliminary data.</text>
</comment>
<reference evidence="2 3" key="1">
    <citation type="journal article" date="2024" name="Plant Biotechnol. J.">
        <title>Dendrobium thyrsiflorum genome and its molecular insights into genes involved in important horticultural traits.</title>
        <authorList>
            <person name="Chen B."/>
            <person name="Wang J.Y."/>
            <person name="Zheng P.J."/>
            <person name="Li K.L."/>
            <person name="Liang Y.M."/>
            <person name="Chen X.F."/>
            <person name="Zhang C."/>
            <person name="Zhao X."/>
            <person name="He X."/>
            <person name="Zhang G.Q."/>
            <person name="Liu Z.J."/>
            <person name="Xu Q."/>
        </authorList>
    </citation>
    <scope>NUCLEOTIDE SEQUENCE [LARGE SCALE GENOMIC DNA]</scope>
    <source>
        <strain evidence="2">GZMU011</strain>
    </source>
</reference>
<name>A0ABD0UQ47_DENTH</name>
<dbReference type="AlphaFoldDB" id="A0ABD0UQ47"/>
<organism evidence="2 3">
    <name type="scientific">Dendrobium thyrsiflorum</name>
    <name type="common">Pinecone-like raceme dendrobium</name>
    <name type="synonym">Orchid</name>
    <dbReference type="NCBI Taxonomy" id="117978"/>
    <lineage>
        <taxon>Eukaryota</taxon>
        <taxon>Viridiplantae</taxon>
        <taxon>Streptophyta</taxon>
        <taxon>Embryophyta</taxon>
        <taxon>Tracheophyta</taxon>
        <taxon>Spermatophyta</taxon>
        <taxon>Magnoliopsida</taxon>
        <taxon>Liliopsida</taxon>
        <taxon>Asparagales</taxon>
        <taxon>Orchidaceae</taxon>
        <taxon>Epidendroideae</taxon>
        <taxon>Malaxideae</taxon>
        <taxon>Dendrobiinae</taxon>
        <taxon>Dendrobium</taxon>
    </lineage>
</organism>